<dbReference type="InterPro" id="IPR016186">
    <property type="entry name" value="C-type_lectin-like/link_sf"/>
</dbReference>
<name>A0A368G319_ANCCA</name>
<accession>A0A368G319</accession>
<dbReference type="OrthoDB" id="5877604at2759"/>
<dbReference type="Proteomes" id="UP000252519">
    <property type="component" value="Unassembled WGS sequence"/>
</dbReference>
<dbReference type="EMBL" id="JOJR01000451">
    <property type="protein sequence ID" value="RCN37679.1"/>
    <property type="molecule type" value="Genomic_DNA"/>
</dbReference>
<dbReference type="InterPro" id="IPR050111">
    <property type="entry name" value="C-type_lectin/snaclec_domain"/>
</dbReference>
<evidence type="ECO:0000313" key="3">
    <source>
        <dbReference type="EMBL" id="RCN37679.1"/>
    </source>
</evidence>
<reference evidence="3 4" key="1">
    <citation type="submission" date="2014-10" db="EMBL/GenBank/DDBJ databases">
        <title>Draft genome of the hookworm Ancylostoma caninum.</title>
        <authorList>
            <person name="Mitreva M."/>
        </authorList>
    </citation>
    <scope>NUCLEOTIDE SEQUENCE [LARGE SCALE GENOMIC DNA]</scope>
    <source>
        <strain evidence="3 4">Baltimore</strain>
    </source>
</reference>
<evidence type="ECO:0000313" key="4">
    <source>
        <dbReference type="Proteomes" id="UP000252519"/>
    </source>
</evidence>
<dbReference type="AlphaFoldDB" id="A0A368G319"/>
<feature type="region of interest" description="Disordered" evidence="1">
    <location>
        <begin position="188"/>
        <end position="211"/>
    </location>
</feature>
<evidence type="ECO:0000259" key="2">
    <source>
        <dbReference type="PROSITE" id="PS50041"/>
    </source>
</evidence>
<dbReference type="CDD" id="cd00037">
    <property type="entry name" value="CLECT"/>
    <property type="match status" value="1"/>
</dbReference>
<dbReference type="InterPro" id="IPR001304">
    <property type="entry name" value="C-type_lectin-like"/>
</dbReference>
<sequence length="341" mass="37574">MYDRSFDENFGKWKAANCSDDIKAYMCKKPKYGRGRGESGIASNVGVNAGTHETFPHVFKGYQYAIMYDSRKVRFVQARMKCEDLGAQLASIHSREEVEFLKSVVQSNSTLMEDAWSGLVQTVTATVSPLKWIDESPVDYKNFASLEPKYFEDGTYCGQIMTNGDNLSKWKVEKCDAAAYVYVCKKSASGRNGGRKGSGSEDSKLKPNTDANALFPYNFKGNKYAIITNGDEFSKWKVVNCNEGAHIFVCQARKVDGEGRGSGGGKGSGNESKEEDPDTTEPTTRRPPRGPPTLTPPLPDIPDPNPSEDPDQCSDPSVCSIYRIISEDSDSTVEEKGCYPV</sequence>
<feature type="domain" description="C-type lectin" evidence="2">
    <location>
        <begin position="59"/>
        <end position="176"/>
    </location>
</feature>
<gene>
    <name evidence="3" type="ORF">ANCCAN_16429</name>
</gene>
<proteinExistence type="predicted"/>
<keyword evidence="4" id="KW-1185">Reference proteome</keyword>
<dbReference type="SUPFAM" id="SSF56436">
    <property type="entry name" value="C-type lectin-like"/>
    <property type="match status" value="1"/>
</dbReference>
<feature type="compositionally biased region" description="Pro residues" evidence="1">
    <location>
        <begin position="289"/>
        <end position="305"/>
    </location>
</feature>
<dbReference type="Pfam" id="PF00059">
    <property type="entry name" value="Lectin_C"/>
    <property type="match status" value="1"/>
</dbReference>
<comment type="caution">
    <text evidence="3">The sequence shown here is derived from an EMBL/GenBank/DDBJ whole genome shotgun (WGS) entry which is preliminary data.</text>
</comment>
<dbReference type="Gene3D" id="3.10.100.10">
    <property type="entry name" value="Mannose-Binding Protein A, subunit A"/>
    <property type="match status" value="1"/>
</dbReference>
<evidence type="ECO:0000256" key="1">
    <source>
        <dbReference type="SAM" id="MobiDB-lite"/>
    </source>
</evidence>
<protein>
    <submittedName>
        <fullName evidence="3">Lectin C-type domain protein</fullName>
    </submittedName>
</protein>
<dbReference type="PROSITE" id="PS50041">
    <property type="entry name" value="C_TYPE_LECTIN_2"/>
    <property type="match status" value="1"/>
</dbReference>
<dbReference type="SMART" id="SM00034">
    <property type="entry name" value="CLECT"/>
    <property type="match status" value="1"/>
</dbReference>
<feature type="region of interest" description="Disordered" evidence="1">
    <location>
        <begin position="258"/>
        <end position="317"/>
    </location>
</feature>
<dbReference type="STRING" id="29170.A0A368G319"/>
<dbReference type="PANTHER" id="PTHR22803">
    <property type="entry name" value="MANNOSE, PHOSPHOLIPASE, LECTIN RECEPTOR RELATED"/>
    <property type="match status" value="1"/>
</dbReference>
<organism evidence="3 4">
    <name type="scientific">Ancylostoma caninum</name>
    <name type="common">Dog hookworm</name>
    <dbReference type="NCBI Taxonomy" id="29170"/>
    <lineage>
        <taxon>Eukaryota</taxon>
        <taxon>Metazoa</taxon>
        <taxon>Ecdysozoa</taxon>
        <taxon>Nematoda</taxon>
        <taxon>Chromadorea</taxon>
        <taxon>Rhabditida</taxon>
        <taxon>Rhabditina</taxon>
        <taxon>Rhabditomorpha</taxon>
        <taxon>Strongyloidea</taxon>
        <taxon>Ancylostomatidae</taxon>
        <taxon>Ancylostomatinae</taxon>
        <taxon>Ancylostoma</taxon>
    </lineage>
</organism>
<feature type="compositionally biased region" description="Basic and acidic residues" evidence="1">
    <location>
        <begin position="198"/>
        <end position="207"/>
    </location>
</feature>
<dbReference type="InterPro" id="IPR016187">
    <property type="entry name" value="CTDL_fold"/>
</dbReference>